<dbReference type="InterPro" id="IPR001469">
    <property type="entry name" value="ATP_synth_F1_dsu/esu"/>
</dbReference>
<organism evidence="9 10">
    <name type="scientific">candidate division CPR2 bacterium GW2011_GWC1_41_48</name>
    <dbReference type="NCBI Taxonomy" id="1618344"/>
    <lineage>
        <taxon>Bacteria</taxon>
        <taxon>Bacteria division CPR2</taxon>
    </lineage>
</organism>
<dbReference type="Proteomes" id="UP000033869">
    <property type="component" value="Unassembled WGS sequence"/>
</dbReference>
<dbReference type="Pfam" id="PF02823">
    <property type="entry name" value="ATP-synt_DE_N"/>
    <property type="match status" value="1"/>
</dbReference>
<proteinExistence type="inferred from homology"/>
<evidence type="ECO:0000256" key="5">
    <source>
        <dbReference type="ARBA" id="ARBA00023136"/>
    </source>
</evidence>
<reference evidence="9 10" key="1">
    <citation type="journal article" date="2015" name="Nature">
        <title>rRNA introns, odd ribosomes, and small enigmatic genomes across a large radiation of phyla.</title>
        <authorList>
            <person name="Brown C.T."/>
            <person name="Hug L.A."/>
            <person name="Thomas B.C."/>
            <person name="Sharon I."/>
            <person name="Castelle C.J."/>
            <person name="Singh A."/>
            <person name="Wilkins M.J."/>
            <person name="Williams K.H."/>
            <person name="Banfield J.F."/>
        </authorList>
    </citation>
    <scope>NUCLEOTIDE SEQUENCE [LARGE SCALE GENOMIC DNA]</scope>
</reference>
<evidence type="ECO:0000313" key="10">
    <source>
        <dbReference type="Proteomes" id="UP000033869"/>
    </source>
</evidence>
<comment type="caution">
    <text evidence="9">The sequence shown here is derived from an EMBL/GenBank/DDBJ whole genome shotgun (WGS) entry which is preliminary data.</text>
</comment>
<keyword evidence="6" id="KW-0066">ATP synthesis</keyword>
<protein>
    <submittedName>
        <fullName evidence="9">ATP synthase epsilon chain</fullName>
    </submittedName>
</protein>
<evidence type="ECO:0000313" key="9">
    <source>
        <dbReference type="EMBL" id="KKS08884.1"/>
    </source>
</evidence>
<dbReference type="CDD" id="cd12152">
    <property type="entry name" value="F1-ATPase_delta"/>
    <property type="match status" value="1"/>
</dbReference>
<feature type="region of interest" description="Disordered" evidence="7">
    <location>
        <begin position="1"/>
        <end position="22"/>
    </location>
</feature>
<name>A0A0G0W7B2_UNCC2</name>
<evidence type="ECO:0000256" key="6">
    <source>
        <dbReference type="ARBA" id="ARBA00023196"/>
    </source>
</evidence>
<dbReference type="InterPro" id="IPR020546">
    <property type="entry name" value="ATP_synth_F1_dsu/esu_N"/>
</dbReference>
<evidence type="ECO:0000256" key="1">
    <source>
        <dbReference type="ARBA" id="ARBA00004184"/>
    </source>
</evidence>
<comment type="subcellular location">
    <subcellularLocation>
        <location evidence="1">Endomembrane system</location>
        <topology evidence="1">Peripheral membrane protein</topology>
    </subcellularLocation>
</comment>
<keyword evidence="4" id="KW-0406">Ion transport</keyword>
<dbReference type="EMBL" id="LCBL01000004">
    <property type="protein sequence ID" value="KKS08884.1"/>
    <property type="molecule type" value="Genomic_DNA"/>
</dbReference>
<evidence type="ECO:0000256" key="3">
    <source>
        <dbReference type="ARBA" id="ARBA00022448"/>
    </source>
</evidence>
<dbReference type="SUPFAM" id="SSF51344">
    <property type="entry name" value="Epsilon subunit of F1F0-ATP synthase N-terminal domain"/>
    <property type="match status" value="1"/>
</dbReference>
<keyword evidence="6" id="KW-0139">CF(1)</keyword>
<evidence type="ECO:0000256" key="4">
    <source>
        <dbReference type="ARBA" id="ARBA00023065"/>
    </source>
</evidence>
<gene>
    <name evidence="9" type="ORF">UU65_C0004G0095</name>
</gene>
<sequence length="114" mass="12564">MDKKEETTKDTTKPQKPSLDKTKIPEEIDVVVVNMDNVLYEGKAKSIIAPGTNGNFAVLPGHTPLFTKLEKGTLIIDVGQEKPREFTIDGGVAKINQFKAMVLIGFNEPKPIKK</sequence>
<comment type="similarity">
    <text evidence="2">Belongs to the ATPase epsilon chain family.</text>
</comment>
<keyword evidence="5" id="KW-0472">Membrane</keyword>
<dbReference type="Gene3D" id="2.60.15.10">
    <property type="entry name" value="F0F1 ATP synthase delta/epsilon subunit, N-terminal"/>
    <property type="match status" value="1"/>
</dbReference>
<dbReference type="GO" id="GO:0045259">
    <property type="term" value="C:proton-transporting ATP synthase complex"/>
    <property type="evidence" value="ECO:0007669"/>
    <property type="project" value="UniProtKB-KW"/>
</dbReference>
<feature type="domain" description="ATP synthase F1 complex delta/epsilon subunit N-terminal" evidence="8">
    <location>
        <begin position="30"/>
        <end position="103"/>
    </location>
</feature>
<dbReference type="GO" id="GO:0046933">
    <property type="term" value="F:proton-transporting ATP synthase activity, rotational mechanism"/>
    <property type="evidence" value="ECO:0007669"/>
    <property type="project" value="InterPro"/>
</dbReference>
<evidence type="ECO:0000259" key="8">
    <source>
        <dbReference type="Pfam" id="PF02823"/>
    </source>
</evidence>
<evidence type="ECO:0000256" key="2">
    <source>
        <dbReference type="ARBA" id="ARBA00005712"/>
    </source>
</evidence>
<dbReference type="InterPro" id="IPR036771">
    <property type="entry name" value="ATPsynth_dsu/esu_N"/>
</dbReference>
<keyword evidence="3" id="KW-0813">Transport</keyword>
<dbReference type="AlphaFoldDB" id="A0A0G0W7B2"/>
<evidence type="ECO:0000256" key="7">
    <source>
        <dbReference type="SAM" id="MobiDB-lite"/>
    </source>
</evidence>
<accession>A0A0G0W7B2</accession>
<dbReference type="GO" id="GO:0012505">
    <property type="term" value="C:endomembrane system"/>
    <property type="evidence" value="ECO:0007669"/>
    <property type="project" value="UniProtKB-SubCell"/>
</dbReference>